<evidence type="ECO:0000313" key="1">
    <source>
        <dbReference type="EMBL" id="KAJ0089775.1"/>
    </source>
</evidence>
<evidence type="ECO:0000313" key="2">
    <source>
        <dbReference type="Proteomes" id="UP001164250"/>
    </source>
</evidence>
<reference evidence="2" key="1">
    <citation type="journal article" date="2023" name="G3 (Bethesda)">
        <title>Genome assembly and association tests identify interacting loci associated with vigor, precocity, and sex in interspecific pistachio rootstocks.</title>
        <authorList>
            <person name="Palmer W."/>
            <person name="Jacygrad E."/>
            <person name="Sagayaradj S."/>
            <person name="Cavanaugh K."/>
            <person name="Han R."/>
            <person name="Bertier L."/>
            <person name="Beede B."/>
            <person name="Kafkas S."/>
            <person name="Golino D."/>
            <person name="Preece J."/>
            <person name="Michelmore R."/>
        </authorList>
    </citation>
    <scope>NUCLEOTIDE SEQUENCE [LARGE SCALE GENOMIC DNA]</scope>
</reference>
<sequence>MISVAIFVATINTATFVDVLIPPLVSKVPNRDAVALAFLLSFKGIVELISYTKVRDNKRFLLIVAICEGSTFPRTYHQYHLSLAMLFFGGSDDRKALSLTKCMSQKSIISLTMVCIIAKNTETS</sequence>
<proteinExistence type="predicted"/>
<accession>A0ACC1AT48</accession>
<protein>
    <submittedName>
        <fullName evidence="1">Uncharacterized protein</fullName>
    </submittedName>
</protein>
<organism evidence="1 2">
    <name type="scientific">Pistacia atlantica</name>
    <dbReference type="NCBI Taxonomy" id="434234"/>
    <lineage>
        <taxon>Eukaryota</taxon>
        <taxon>Viridiplantae</taxon>
        <taxon>Streptophyta</taxon>
        <taxon>Embryophyta</taxon>
        <taxon>Tracheophyta</taxon>
        <taxon>Spermatophyta</taxon>
        <taxon>Magnoliopsida</taxon>
        <taxon>eudicotyledons</taxon>
        <taxon>Gunneridae</taxon>
        <taxon>Pentapetalae</taxon>
        <taxon>rosids</taxon>
        <taxon>malvids</taxon>
        <taxon>Sapindales</taxon>
        <taxon>Anacardiaceae</taxon>
        <taxon>Pistacia</taxon>
    </lineage>
</organism>
<keyword evidence="2" id="KW-1185">Reference proteome</keyword>
<dbReference type="Proteomes" id="UP001164250">
    <property type="component" value="Chromosome 8"/>
</dbReference>
<gene>
    <name evidence="1" type="ORF">Patl1_14416</name>
</gene>
<dbReference type="EMBL" id="CM047904">
    <property type="protein sequence ID" value="KAJ0089775.1"/>
    <property type="molecule type" value="Genomic_DNA"/>
</dbReference>
<name>A0ACC1AT48_9ROSI</name>
<comment type="caution">
    <text evidence="1">The sequence shown here is derived from an EMBL/GenBank/DDBJ whole genome shotgun (WGS) entry which is preliminary data.</text>
</comment>